<protein>
    <submittedName>
        <fullName evidence="1">Uncharacterized protein</fullName>
    </submittedName>
</protein>
<evidence type="ECO:0000313" key="2">
    <source>
        <dbReference type="Proteomes" id="UP000799754"/>
    </source>
</evidence>
<keyword evidence="2" id="KW-1185">Reference proteome</keyword>
<name>A0ACB6RRD9_9PLEO</name>
<reference evidence="1" key="1">
    <citation type="journal article" date="2020" name="Stud. Mycol.">
        <title>101 Dothideomycetes genomes: a test case for predicting lifestyles and emergence of pathogens.</title>
        <authorList>
            <person name="Haridas S."/>
            <person name="Albert R."/>
            <person name="Binder M."/>
            <person name="Bloem J."/>
            <person name="Labutti K."/>
            <person name="Salamov A."/>
            <person name="Andreopoulos B."/>
            <person name="Baker S."/>
            <person name="Barry K."/>
            <person name="Bills G."/>
            <person name="Bluhm B."/>
            <person name="Cannon C."/>
            <person name="Castanera R."/>
            <person name="Culley D."/>
            <person name="Daum C."/>
            <person name="Ezra D."/>
            <person name="Gonzalez J."/>
            <person name="Henrissat B."/>
            <person name="Kuo A."/>
            <person name="Liang C."/>
            <person name="Lipzen A."/>
            <person name="Lutzoni F."/>
            <person name="Magnuson J."/>
            <person name="Mondo S."/>
            <person name="Nolan M."/>
            <person name="Ohm R."/>
            <person name="Pangilinan J."/>
            <person name="Park H.-J."/>
            <person name="Ramirez L."/>
            <person name="Alfaro M."/>
            <person name="Sun H."/>
            <person name="Tritt A."/>
            <person name="Yoshinaga Y."/>
            <person name="Zwiers L.-H."/>
            <person name="Turgeon B."/>
            <person name="Goodwin S."/>
            <person name="Spatafora J."/>
            <person name="Crous P."/>
            <person name="Grigoriev I."/>
        </authorList>
    </citation>
    <scope>NUCLEOTIDE SEQUENCE</scope>
    <source>
        <strain evidence="1">CBS 525.71</strain>
    </source>
</reference>
<proteinExistence type="predicted"/>
<comment type="caution">
    <text evidence="1">The sequence shown here is derived from an EMBL/GenBank/DDBJ whole genome shotgun (WGS) entry which is preliminary data.</text>
</comment>
<accession>A0ACB6RRD9</accession>
<evidence type="ECO:0000313" key="1">
    <source>
        <dbReference type="EMBL" id="KAF2624606.1"/>
    </source>
</evidence>
<gene>
    <name evidence="1" type="ORF">BU25DRAFT_156216</name>
</gene>
<sequence length="108" mass="12908">MWELPHWKGTTAYHTQDDIPQCRRYVRILYVHCTIYSTAWRYRWIRQIPGKGPGMHNIIISDGHNLTLTFCVHRTHQQHLDKHLPVHFLFIARLLSGVQHQHLSLRAH</sequence>
<dbReference type="EMBL" id="MU006730">
    <property type="protein sequence ID" value="KAF2624606.1"/>
    <property type="molecule type" value="Genomic_DNA"/>
</dbReference>
<organism evidence="1 2">
    <name type="scientific">Macroventuria anomochaeta</name>
    <dbReference type="NCBI Taxonomy" id="301207"/>
    <lineage>
        <taxon>Eukaryota</taxon>
        <taxon>Fungi</taxon>
        <taxon>Dikarya</taxon>
        <taxon>Ascomycota</taxon>
        <taxon>Pezizomycotina</taxon>
        <taxon>Dothideomycetes</taxon>
        <taxon>Pleosporomycetidae</taxon>
        <taxon>Pleosporales</taxon>
        <taxon>Pleosporineae</taxon>
        <taxon>Didymellaceae</taxon>
        <taxon>Macroventuria</taxon>
    </lineage>
</organism>
<dbReference type="Proteomes" id="UP000799754">
    <property type="component" value="Unassembled WGS sequence"/>
</dbReference>